<protein>
    <recommendedName>
        <fullName evidence="4">Zinc ribbon domain-containing protein</fullName>
    </recommendedName>
</protein>
<dbReference type="AlphaFoldDB" id="A0A225V1J9"/>
<gene>
    <name evidence="2" type="ORF">PHMEG_00029788</name>
</gene>
<evidence type="ECO:0000313" key="2">
    <source>
        <dbReference type="EMBL" id="OWY99241.1"/>
    </source>
</evidence>
<accession>A0A225V1J9</accession>
<organism evidence="2 3">
    <name type="scientific">Phytophthora megakarya</name>
    <dbReference type="NCBI Taxonomy" id="4795"/>
    <lineage>
        <taxon>Eukaryota</taxon>
        <taxon>Sar</taxon>
        <taxon>Stramenopiles</taxon>
        <taxon>Oomycota</taxon>
        <taxon>Peronosporomycetes</taxon>
        <taxon>Peronosporales</taxon>
        <taxon>Peronosporaceae</taxon>
        <taxon>Phytophthora</taxon>
    </lineage>
</organism>
<feature type="non-terminal residue" evidence="2">
    <location>
        <position position="158"/>
    </location>
</feature>
<feature type="signal peptide" evidence="1">
    <location>
        <begin position="1"/>
        <end position="17"/>
    </location>
</feature>
<dbReference type="EMBL" id="NBNE01008667">
    <property type="protein sequence ID" value="OWY99241.1"/>
    <property type="molecule type" value="Genomic_DNA"/>
</dbReference>
<name>A0A225V1J9_9STRA</name>
<proteinExistence type="predicted"/>
<evidence type="ECO:0008006" key="4">
    <source>
        <dbReference type="Google" id="ProtNLM"/>
    </source>
</evidence>
<evidence type="ECO:0000313" key="3">
    <source>
        <dbReference type="Proteomes" id="UP000198211"/>
    </source>
</evidence>
<sequence length="158" mass="18053">MGFALALFLAVCFGFMARRSFKNFEREAELNAPLIDSEDRRLDAALRDAEAGFNVCPVCEFENFKRFRFCTICGEPIVVQSDDSEEDEAMKKAKMKVKLSSIAQRRKEWTRKLDVEGRVYWYRDSRVVKTDALPKAFVVAFEPNVVEKADGNPSTPLP</sequence>
<reference evidence="3" key="1">
    <citation type="submission" date="2017-03" db="EMBL/GenBank/DDBJ databases">
        <title>Phytopthora megakarya and P. palmivora, two closely related causual agents of cacao black pod achieved similar genome size and gene model numbers by different mechanisms.</title>
        <authorList>
            <person name="Ali S."/>
            <person name="Shao J."/>
            <person name="Larry D.J."/>
            <person name="Kronmiller B."/>
            <person name="Shen D."/>
            <person name="Strem M.D."/>
            <person name="Melnick R.L."/>
            <person name="Guiltinan M.J."/>
            <person name="Tyler B.M."/>
            <person name="Meinhardt L.W."/>
            <person name="Bailey B.A."/>
        </authorList>
    </citation>
    <scope>NUCLEOTIDE SEQUENCE [LARGE SCALE GENOMIC DNA]</scope>
    <source>
        <strain evidence="3">zdho120</strain>
    </source>
</reference>
<dbReference type="STRING" id="4795.A0A225V1J9"/>
<evidence type="ECO:0000256" key="1">
    <source>
        <dbReference type="SAM" id="SignalP"/>
    </source>
</evidence>
<dbReference type="OrthoDB" id="8068875at2759"/>
<keyword evidence="3" id="KW-1185">Reference proteome</keyword>
<comment type="caution">
    <text evidence="2">The sequence shown here is derived from an EMBL/GenBank/DDBJ whole genome shotgun (WGS) entry which is preliminary data.</text>
</comment>
<keyword evidence="1" id="KW-0732">Signal</keyword>
<feature type="chain" id="PRO_5012013808" description="Zinc ribbon domain-containing protein" evidence="1">
    <location>
        <begin position="18"/>
        <end position="158"/>
    </location>
</feature>
<dbReference type="Proteomes" id="UP000198211">
    <property type="component" value="Unassembled WGS sequence"/>
</dbReference>